<dbReference type="PANTHER" id="PTHR44591:SF3">
    <property type="entry name" value="RESPONSE REGULATORY DOMAIN-CONTAINING PROTEIN"/>
    <property type="match status" value="1"/>
</dbReference>
<dbReference type="SMART" id="SM00448">
    <property type="entry name" value="REC"/>
    <property type="match status" value="2"/>
</dbReference>
<accession>A0A5A9W4N8</accession>
<sequence length="265" mass="29997">MEINELLIILIEPSRMQRNIILNQLGELGVAEIESFSEANEALARMQQITPDIVISSMHLPDMTGSELLGQMRNHPKLADVAFFLISSETLYRYLEPIRQAGATAILPKPFDRDELREALHSAMHYVIDRSNEFEAQDAEIDHLSVLVVDDSPMSRKYLERVLNAIGVVKIREARDGAEALQIMKVERFDLVITDYNMPNIDGLELVQHIRQYTDQPSVPVIVVTSEQNEEPLSAIKTAGVSAICQKPLSYQTLKKLIRHLIQQL</sequence>
<reference evidence="4 5" key="1">
    <citation type="submission" date="2019-03" db="EMBL/GenBank/DDBJ databases">
        <title>Nitrincola sp. nov. isolated from an Indian soda lake.</title>
        <authorList>
            <person name="Joshi A."/>
            <person name="Thite S.V."/>
            <person name="Joseph N."/>
            <person name="Dhotre D."/>
            <person name="Moorthy M."/>
            <person name="Shouche Y.S."/>
        </authorList>
    </citation>
    <scope>NUCLEOTIDE SEQUENCE [LARGE SCALE GENOMIC DNA]</scope>
    <source>
        <strain evidence="4 5">MEB193</strain>
    </source>
</reference>
<feature type="domain" description="Response regulatory" evidence="3">
    <location>
        <begin position="145"/>
        <end position="262"/>
    </location>
</feature>
<dbReference type="EMBL" id="SMRS01000004">
    <property type="protein sequence ID" value="KAA0875038.1"/>
    <property type="molecule type" value="Genomic_DNA"/>
</dbReference>
<keyword evidence="1 2" id="KW-0597">Phosphoprotein</keyword>
<protein>
    <submittedName>
        <fullName evidence="4">Response regulator</fullName>
    </submittedName>
</protein>
<proteinExistence type="predicted"/>
<evidence type="ECO:0000259" key="3">
    <source>
        <dbReference type="PROSITE" id="PS50110"/>
    </source>
</evidence>
<evidence type="ECO:0000313" key="4">
    <source>
        <dbReference type="EMBL" id="KAA0875038.1"/>
    </source>
</evidence>
<dbReference type="GO" id="GO:0000160">
    <property type="term" value="P:phosphorelay signal transduction system"/>
    <property type="evidence" value="ECO:0007669"/>
    <property type="project" value="InterPro"/>
</dbReference>
<gene>
    <name evidence="4" type="ORF">E1H14_06360</name>
</gene>
<organism evidence="4 5">
    <name type="scientific">Nitrincola tapanii</name>
    <dbReference type="NCBI Taxonomy" id="1708751"/>
    <lineage>
        <taxon>Bacteria</taxon>
        <taxon>Pseudomonadati</taxon>
        <taxon>Pseudomonadota</taxon>
        <taxon>Gammaproteobacteria</taxon>
        <taxon>Oceanospirillales</taxon>
        <taxon>Oceanospirillaceae</taxon>
        <taxon>Nitrincola</taxon>
    </lineage>
</organism>
<evidence type="ECO:0000313" key="5">
    <source>
        <dbReference type="Proteomes" id="UP000325302"/>
    </source>
</evidence>
<dbReference type="AlphaFoldDB" id="A0A5A9W4N8"/>
<dbReference type="Proteomes" id="UP000325302">
    <property type="component" value="Unassembled WGS sequence"/>
</dbReference>
<feature type="modified residue" description="4-aspartylphosphate" evidence="2">
    <location>
        <position position="195"/>
    </location>
</feature>
<dbReference type="Pfam" id="PF00072">
    <property type="entry name" value="Response_reg"/>
    <property type="match status" value="2"/>
</dbReference>
<comment type="caution">
    <text evidence="2">Lacks conserved residue(s) required for the propagation of feature annotation.</text>
</comment>
<dbReference type="SUPFAM" id="SSF52172">
    <property type="entry name" value="CheY-like"/>
    <property type="match status" value="2"/>
</dbReference>
<keyword evidence="5" id="KW-1185">Reference proteome</keyword>
<dbReference type="InterPro" id="IPR011006">
    <property type="entry name" value="CheY-like_superfamily"/>
</dbReference>
<dbReference type="RefSeq" id="WP_149390618.1">
    <property type="nucleotide sequence ID" value="NZ_SMRS01000004.1"/>
</dbReference>
<dbReference type="InterPro" id="IPR050595">
    <property type="entry name" value="Bact_response_regulator"/>
</dbReference>
<feature type="domain" description="Response regulatory" evidence="3">
    <location>
        <begin position="7"/>
        <end position="124"/>
    </location>
</feature>
<evidence type="ECO:0000256" key="2">
    <source>
        <dbReference type="PROSITE-ProRule" id="PRU00169"/>
    </source>
</evidence>
<dbReference type="InterPro" id="IPR001789">
    <property type="entry name" value="Sig_transdc_resp-reg_receiver"/>
</dbReference>
<dbReference type="Gene3D" id="3.40.50.2300">
    <property type="match status" value="2"/>
</dbReference>
<dbReference type="OrthoDB" id="9800897at2"/>
<name>A0A5A9W4N8_9GAMM</name>
<dbReference type="PROSITE" id="PS50110">
    <property type="entry name" value="RESPONSE_REGULATORY"/>
    <property type="match status" value="2"/>
</dbReference>
<comment type="caution">
    <text evidence="4">The sequence shown here is derived from an EMBL/GenBank/DDBJ whole genome shotgun (WGS) entry which is preliminary data.</text>
</comment>
<dbReference type="PANTHER" id="PTHR44591">
    <property type="entry name" value="STRESS RESPONSE REGULATOR PROTEIN 1"/>
    <property type="match status" value="1"/>
</dbReference>
<evidence type="ECO:0000256" key="1">
    <source>
        <dbReference type="ARBA" id="ARBA00022553"/>
    </source>
</evidence>